<keyword evidence="2" id="KW-1185">Reference proteome</keyword>
<dbReference type="AlphaFoldDB" id="A0A8H5JMD9"/>
<gene>
    <name evidence="1" type="ORF">FMEXI_755</name>
</gene>
<evidence type="ECO:0000313" key="1">
    <source>
        <dbReference type="EMBL" id="KAF5557432.1"/>
    </source>
</evidence>
<accession>A0A8H5JMD9</accession>
<dbReference type="EMBL" id="JAAOAM010000020">
    <property type="protein sequence ID" value="KAF5557432.1"/>
    <property type="molecule type" value="Genomic_DNA"/>
</dbReference>
<proteinExistence type="predicted"/>
<name>A0A8H5JMD9_9HYPO</name>
<comment type="caution">
    <text evidence="1">The sequence shown here is derived from an EMBL/GenBank/DDBJ whole genome shotgun (WGS) entry which is preliminary data.</text>
</comment>
<protein>
    <submittedName>
        <fullName evidence="1">Uncharacterized protein</fullName>
    </submittedName>
</protein>
<evidence type="ECO:0000313" key="2">
    <source>
        <dbReference type="Proteomes" id="UP000522262"/>
    </source>
</evidence>
<sequence>MDNSSQWRIPRSLSRDVAENSLGGGLGSIRRIWFGFNNDYVVEMDNTDYLISMKNYGGLEDRIYHMMEEETGIKQLAMNIEDSRGYILIKQGGGAYWNVGSDGGRFDEPSWQKFKDDNQDTW</sequence>
<organism evidence="1 2">
    <name type="scientific">Fusarium mexicanum</name>
    <dbReference type="NCBI Taxonomy" id="751941"/>
    <lineage>
        <taxon>Eukaryota</taxon>
        <taxon>Fungi</taxon>
        <taxon>Dikarya</taxon>
        <taxon>Ascomycota</taxon>
        <taxon>Pezizomycotina</taxon>
        <taxon>Sordariomycetes</taxon>
        <taxon>Hypocreomycetidae</taxon>
        <taxon>Hypocreales</taxon>
        <taxon>Nectriaceae</taxon>
        <taxon>Fusarium</taxon>
        <taxon>Fusarium fujikuroi species complex</taxon>
    </lineage>
</organism>
<reference evidence="1 2" key="1">
    <citation type="submission" date="2020-05" db="EMBL/GenBank/DDBJ databases">
        <title>Identification and distribution of gene clusters putatively required for synthesis of sphingolipid metabolism inhibitors in phylogenetically diverse species of the filamentous fungus Fusarium.</title>
        <authorList>
            <person name="Kim H.-S."/>
            <person name="Busman M."/>
            <person name="Brown D.W."/>
            <person name="Divon H."/>
            <person name="Uhlig S."/>
            <person name="Proctor R.H."/>
        </authorList>
    </citation>
    <scope>NUCLEOTIDE SEQUENCE [LARGE SCALE GENOMIC DNA]</scope>
    <source>
        <strain evidence="1 2">NRRL 53147</strain>
    </source>
</reference>
<dbReference type="Proteomes" id="UP000522262">
    <property type="component" value="Unassembled WGS sequence"/>
</dbReference>